<protein>
    <submittedName>
        <fullName evidence="1">DUF2218 domain-containing protein</fullName>
    </submittedName>
</protein>
<name>A0ABY4KW60_9PSED</name>
<dbReference type="Gene3D" id="3.30.310.50">
    <property type="entry name" value="Alpha-D-phosphohexomutase, C-terminal domain"/>
    <property type="match status" value="1"/>
</dbReference>
<dbReference type="EMBL" id="CP096208">
    <property type="protein sequence ID" value="UPQ84690.1"/>
    <property type="molecule type" value="Genomic_DNA"/>
</dbReference>
<dbReference type="InterPro" id="IPR014543">
    <property type="entry name" value="UCP028291"/>
</dbReference>
<keyword evidence="2" id="KW-1185">Reference proteome</keyword>
<dbReference type="PIRSF" id="PIRSF028291">
    <property type="entry name" value="UCP028291"/>
    <property type="match status" value="1"/>
</dbReference>
<reference evidence="1 2" key="1">
    <citation type="submission" date="2022-04" db="EMBL/GenBank/DDBJ databases">
        <title>Pseudomonas knackmussii B09-2.</title>
        <authorList>
            <person name="Deng Y."/>
        </authorList>
    </citation>
    <scope>NUCLEOTIDE SEQUENCE [LARGE SCALE GENOMIC DNA]</scope>
    <source>
        <strain evidence="1 2">B09-2</strain>
    </source>
</reference>
<evidence type="ECO:0000313" key="1">
    <source>
        <dbReference type="EMBL" id="UPQ84690.1"/>
    </source>
</evidence>
<organism evidence="1 2">
    <name type="scientific">Pseudomonas knackmussii</name>
    <dbReference type="NCBI Taxonomy" id="65741"/>
    <lineage>
        <taxon>Bacteria</taxon>
        <taxon>Pseudomonadati</taxon>
        <taxon>Pseudomonadota</taxon>
        <taxon>Gammaproteobacteria</taxon>
        <taxon>Pseudomonadales</taxon>
        <taxon>Pseudomonadaceae</taxon>
        <taxon>Pseudomonas</taxon>
    </lineage>
</organism>
<gene>
    <name evidence="1" type="ORF">M0M42_10040</name>
</gene>
<proteinExistence type="predicted"/>
<accession>A0ABY4KW60</accession>
<evidence type="ECO:0000313" key="2">
    <source>
        <dbReference type="Proteomes" id="UP000831189"/>
    </source>
</evidence>
<dbReference type="Pfam" id="PF09981">
    <property type="entry name" value="DUF2218"/>
    <property type="match status" value="1"/>
</dbReference>
<dbReference type="Proteomes" id="UP000831189">
    <property type="component" value="Chromosome"/>
</dbReference>
<sequence>MYQSRASVSTPNAERLIKRLSNHWRHKFPVQLSPEGADIELPIGTCSLHNTQGGLQVTLKASEEEQLQRMQTVVADHLQRMGNDEALAFDWQA</sequence>